<feature type="site" description="Interaction with DNA" evidence="10">
    <location>
        <position position="32"/>
    </location>
</feature>
<dbReference type="PROSITE" id="PS50880">
    <property type="entry name" value="TOPRIM"/>
    <property type="match status" value="1"/>
</dbReference>
<dbReference type="InterPro" id="IPR023406">
    <property type="entry name" value="Topo_IA_AS"/>
</dbReference>
<evidence type="ECO:0000313" key="14">
    <source>
        <dbReference type="Proteomes" id="UP000177408"/>
    </source>
</evidence>
<dbReference type="GO" id="GO:0003917">
    <property type="term" value="F:DNA topoisomerase type I (single strand cut, ATP-independent) activity"/>
    <property type="evidence" value="ECO:0007669"/>
    <property type="project" value="UniProtKB-UniRule"/>
</dbReference>
<dbReference type="SMART" id="SM00437">
    <property type="entry name" value="TOP1Ac"/>
    <property type="match status" value="1"/>
</dbReference>
<dbReference type="EMBL" id="MHIR01000003">
    <property type="protein sequence ID" value="OGY58289.1"/>
    <property type="molecule type" value="Genomic_DNA"/>
</dbReference>
<dbReference type="Gene3D" id="1.10.290.10">
    <property type="entry name" value="Topoisomerase I, domain 4"/>
    <property type="match status" value="1"/>
</dbReference>
<dbReference type="PROSITE" id="PS52039">
    <property type="entry name" value="TOPO_IA_2"/>
    <property type="match status" value="1"/>
</dbReference>
<dbReference type="SMART" id="SM00493">
    <property type="entry name" value="TOPRIM"/>
    <property type="match status" value="1"/>
</dbReference>
<evidence type="ECO:0000256" key="10">
    <source>
        <dbReference type="HAMAP-Rule" id="MF_00952"/>
    </source>
</evidence>
<evidence type="ECO:0000256" key="1">
    <source>
        <dbReference type="ARBA" id="ARBA00000213"/>
    </source>
</evidence>
<dbReference type="InterPro" id="IPR013824">
    <property type="entry name" value="Topo_IA_cen_sub1"/>
</dbReference>
<dbReference type="SUPFAM" id="SSF57783">
    <property type="entry name" value="Zinc beta-ribbon"/>
    <property type="match status" value="2"/>
</dbReference>
<evidence type="ECO:0000256" key="2">
    <source>
        <dbReference type="ARBA" id="ARBA00009446"/>
    </source>
</evidence>
<reference evidence="13 14" key="1">
    <citation type="journal article" date="2016" name="Nat. Commun.">
        <title>Thousands of microbial genomes shed light on interconnected biogeochemical processes in an aquifer system.</title>
        <authorList>
            <person name="Anantharaman K."/>
            <person name="Brown C.T."/>
            <person name="Hug L.A."/>
            <person name="Sharon I."/>
            <person name="Castelle C.J."/>
            <person name="Probst A.J."/>
            <person name="Thomas B.C."/>
            <person name="Singh A."/>
            <person name="Wilkins M.J."/>
            <person name="Karaoz U."/>
            <person name="Brodie E.L."/>
            <person name="Williams K.H."/>
            <person name="Hubbard S.S."/>
            <person name="Banfield J.F."/>
        </authorList>
    </citation>
    <scope>NUCLEOTIDE SEQUENCE [LARGE SCALE GENOMIC DNA]</scope>
</reference>
<keyword evidence="4" id="KW-0863">Zinc-finger</keyword>
<evidence type="ECO:0000259" key="12">
    <source>
        <dbReference type="PROSITE" id="PS52039"/>
    </source>
</evidence>
<sequence length="742" mass="83896">MKNLVIVESPTKAKTIAKFLGQDYKIESSFGHIRDLPKSKLGIDVENNFEPQYVIPLKAKKQAAALKKMAEKAEQIYFATDEDREGEAISWHLAEIFKTPKSKVKRIVFHEITEEAIKEALKNPRGIDLNLVDAQQARRVLDRLVGYQLSPFLWKKVARGLSAGRVQSVAVRLIVERERLIQAFKADEYWTMDAKFSGQGKEKIEFEAKLNGIAGKTLDKLEIGSQAQADKILKDLDQAKYQILEIEKKATKKNPLPPFTTSTLQQEANRRLGFSAKQTMMLAQRLYEGIELGRQGSVGLITYMRTDSVNLAEKFLGEAVGYIKEKFGNDYTTGPRKYQAKSKMAQEAHEAIRPTSAYNNPEVVKEYLDPRQFRLYQLIWQRAMASQMAEAIIDTTRIDIEAKGTNYVFRANGSVIKFPGYLKVYPSATTENILPDLKEKEPVDLIELIPNQHFTQPPARFSEAALVKVMEEYGIGRPSTYAPTISTIQDRNYVVKEEKRLKPTDLAFMVNDLLVEHFPKVVDYEFTAHLENDLDEIAEGKIKWQPVIHGFWGPFKKNLDKKDKELDKKKLTEEKTDETCDKCGKPMVIKMGRFGKFLACTGYPDCKNTRPVGDGNAILEAPKEIGQNCPQCESPLVQRTGRYGPFVGCSNYPKCKYIKKSASQIFGSCPKCGTGKITGKRSRRGFFYGCDRYPECDFALWGKPAIPEGATEPEKCPDCGSILVHAKDDEIKCSAKGCKYKR</sequence>
<feature type="site" description="Interaction with DNA" evidence="10">
    <location>
        <position position="138"/>
    </location>
</feature>
<dbReference type="InterPro" id="IPR013826">
    <property type="entry name" value="Topo_IA_cen_sub3"/>
</dbReference>
<evidence type="ECO:0000256" key="4">
    <source>
        <dbReference type="ARBA" id="ARBA00022771"/>
    </source>
</evidence>
<feature type="site" description="Interaction with DNA" evidence="10">
    <location>
        <position position="305"/>
    </location>
</feature>
<dbReference type="Gene3D" id="3.40.50.140">
    <property type="match status" value="1"/>
</dbReference>
<dbReference type="EC" id="5.6.2.1" evidence="10"/>
<keyword evidence="9 10" id="KW-0413">Isomerase</keyword>
<evidence type="ECO:0000259" key="11">
    <source>
        <dbReference type="PROSITE" id="PS50880"/>
    </source>
</evidence>
<dbReference type="GO" id="GO:0005694">
    <property type="term" value="C:chromosome"/>
    <property type="evidence" value="ECO:0007669"/>
    <property type="project" value="InterPro"/>
</dbReference>
<dbReference type="SMART" id="SM00436">
    <property type="entry name" value="TOP1Bc"/>
    <property type="match status" value="1"/>
</dbReference>
<feature type="domain" description="Toprim" evidence="11">
    <location>
        <begin position="2"/>
        <end position="112"/>
    </location>
</feature>
<feature type="domain" description="Topo IA-type catalytic" evidence="12">
    <location>
        <begin position="128"/>
        <end position="559"/>
    </location>
</feature>
<dbReference type="Gene3D" id="2.70.20.10">
    <property type="entry name" value="Topoisomerase I, domain 3"/>
    <property type="match status" value="1"/>
</dbReference>
<keyword evidence="3" id="KW-0479">Metal-binding</keyword>
<dbReference type="HAMAP" id="MF_00952">
    <property type="entry name" value="Topoisom_1_prok"/>
    <property type="match status" value="1"/>
</dbReference>
<dbReference type="SUPFAM" id="SSF56712">
    <property type="entry name" value="Prokaryotic type I DNA topoisomerase"/>
    <property type="match status" value="1"/>
</dbReference>
<comment type="catalytic activity">
    <reaction evidence="1 10">
        <text>ATP-independent breakage of single-stranded DNA, followed by passage and rejoining.</text>
        <dbReference type="EC" id="5.6.2.1"/>
    </reaction>
</comment>
<dbReference type="PRINTS" id="PR00417">
    <property type="entry name" value="PRTPISMRASEI"/>
</dbReference>
<feature type="region of interest" description="Interaction with DNA" evidence="10">
    <location>
        <begin position="162"/>
        <end position="167"/>
    </location>
</feature>
<comment type="function">
    <text evidence="10">Releases the supercoiling and torsional tension of DNA, which is introduced during the DNA replication and transcription, by transiently cleaving and rejoining one strand of the DNA duplex. Introduces a single-strand break via transesterification at a target site in duplex DNA. The scissile phosphodiester is attacked by the catalytic tyrosine of the enzyme, resulting in the formation of a DNA-(5'-phosphotyrosyl)-enzyme intermediate and the expulsion of a 3'-OH DNA strand. The free DNA strand then undergoes passage around the unbroken strand, thus removing DNA supercoils. Finally, in the religation step, the DNA 3'-OH attacks the covalent intermediate to expel the active-site tyrosine and restore the DNA phosphodiester backbone.</text>
</comment>
<comment type="caution">
    <text evidence="13">The sequence shown here is derived from an EMBL/GenBank/DDBJ whole genome shotgun (WGS) entry which is preliminary data.</text>
</comment>
<dbReference type="InterPro" id="IPR013498">
    <property type="entry name" value="Topo_IA_Znf"/>
</dbReference>
<dbReference type="Gene3D" id="1.10.460.10">
    <property type="entry name" value="Topoisomerase I, domain 2"/>
    <property type="match status" value="1"/>
</dbReference>
<dbReference type="CDD" id="cd03363">
    <property type="entry name" value="TOPRIM_TopoIA_TopoI"/>
    <property type="match status" value="1"/>
</dbReference>
<evidence type="ECO:0000256" key="8">
    <source>
        <dbReference type="ARBA" id="ARBA00023125"/>
    </source>
</evidence>
<dbReference type="InterPro" id="IPR003601">
    <property type="entry name" value="Topo_IA_2"/>
</dbReference>
<dbReference type="Pfam" id="PF01131">
    <property type="entry name" value="Topoisom_bac"/>
    <property type="match status" value="1"/>
</dbReference>
<evidence type="ECO:0000256" key="3">
    <source>
        <dbReference type="ARBA" id="ARBA00022723"/>
    </source>
</evidence>
<evidence type="ECO:0000256" key="7">
    <source>
        <dbReference type="ARBA" id="ARBA00023029"/>
    </source>
</evidence>
<name>A0A1G1Z1H3_9BACT</name>
<keyword evidence="6" id="KW-0460">Magnesium</keyword>
<dbReference type="Pfam" id="PF01751">
    <property type="entry name" value="Toprim"/>
    <property type="match status" value="1"/>
</dbReference>
<feature type="site" description="Interaction with DNA" evidence="10">
    <location>
        <position position="139"/>
    </location>
</feature>
<keyword evidence="8 10" id="KW-0238">DNA-binding</keyword>
<evidence type="ECO:0000256" key="5">
    <source>
        <dbReference type="ARBA" id="ARBA00022833"/>
    </source>
</evidence>
<dbReference type="Proteomes" id="UP000177408">
    <property type="component" value="Unassembled WGS sequence"/>
</dbReference>
<dbReference type="InterPro" id="IPR023405">
    <property type="entry name" value="Topo_IA_core_domain"/>
</dbReference>
<keyword evidence="7 10" id="KW-0799">Topoisomerase</keyword>
<proteinExistence type="inferred from homology"/>
<dbReference type="NCBIfam" id="TIGR01051">
    <property type="entry name" value="topA_bact"/>
    <property type="match status" value="1"/>
</dbReference>
<dbReference type="InterPro" id="IPR006171">
    <property type="entry name" value="TOPRIM_dom"/>
</dbReference>
<dbReference type="InterPro" id="IPR013825">
    <property type="entry name" value="Topo_IA_cen_sub2"/>
</dbReference>
<feature type="site" description="Interaction with DNA" evidence="10">
    <location>
        <position position="147"/>
    </location>
</feature>
<accession>A0A1G1Z1H3</accession>
<feature type="active site" description="O-(5'-phospho-DNA)-tyrosine intermediate" evidence="10">
    <location>
        <position position="303"/>
    </location>
</feature>
<dbReference type="PANTHER" id="PTHR42785:SF1">
    <property type="entry name" value="DNA TOPOISOMERASE"/>
    <property type="match status" value="1"/>
</dbReference>
<dbReference type="GO" id="GO:0003677">
    <property type="term" value="F:DNA binding"/>
    <property type="evidence" value="ECO:0007669"/>
    <property type="project" value="UniProtKB-KW"/>
</dbReference>
<dbReference type="InterPro" id="IPR034149">
    <property type="entry name" value="TOPRIM_TopoI"/>
</dbReference>
<evidence type="ECO:0000256" key="6">
    <source>
        <dbReference type="ARBA" id="ARBA00022842"/>
    </source>
</evidence>
<dbReference type="Gene3D" id="3.30.65.10">
    <property type="entry name" value="Bacterial Topoisomerase I, domain 1"/>
    <property type="match status" value="2"/>
</dbReference>
<organism evidence="13 14">
    <name type="scientific">Candidatus Buchananbacteria bacterium RIFCSPLOWO2_02_FULL_46_11b</name>
    <dbReference type="NCBI Taxonomy" id="1797548"/>
    <lineage>
        <taxon>Bacteria</taxon>
        <taxon>Candidatus Buchananiibacteriota</taxon>
    </lineage>
</organism>
<feature type="site" description="Interaction with DNA" evidence="10">
    <location>
        <position position="142"/>
    </location>
</feature>
<dbReference type="GO" id="GO:0008270">
    <property type="term" value="F:zinc ion binding"/>
    <property type="evidence" value="ECO:0007669"/>
    <property type="project" value="UniProtKB-KW"/>
</dbReference>
<gene>
    <name evidence="10" type="primary">topA</name>
    <name evidence="13" type="ORF">A3H67_01290</name>
</gene>
<keyword evidence="5" id="KW-0862">Zinc</keyword>
<dbReference type="AlphaFoldDB" id="A0A1G1Z1H3"/>
<protein>
    <recommendedName>
        <fullName evidence="10">DNA topoisomerase 1</fullName>
        <ecNumber evidence="10">5.6.2.1</ecNumber>
    </recommendedName>
    <alternativeName>
        <fullName evidence="10">DNA topoisomerase I</fullName>
    </alternativeName>
</protein>
<feature type="site" description="Interaction with DNA" evidence="10">
    <location>
        <position position="491"/>
    </location>
</feature>
<dbReference type="InterPro" id="IPR003602">
    <property type="entry name" value="Topo_IA_DNA-bd_dom"/>
</dbReference>
<comment type="subunit">
    <text evidence="10">Monomer.</text>
</comment>
<dbReference type="CDD" id="cd00186">
    <property type="entry name" value="TOP1Ac"/>
    <property type="match status" value="1"/>
</dbReference>
<dbReference type="PANTHER" id="PTHR42785">
    <property type="entry name" value="DNA TOPOISOMERASE, TYPE IA, CORE"/>
    <property type="match status" value="1"/>
</dbReference>
<dbReference type="PROSITE" id="PS00396">
    <property type="entry name" value="TOPO_IA_1"/>
    <property type="match status" value="1"/>
</dbReference>
<dbReference type="InterPro" id="IPR000380">
    <property type="entry name" value="Topo_IA"/>
</dbReference>
<evidence type="ECO:0000256" key="9">
    <source>
        <dbReference type="ARBA" id="ARBA00023235"/>
    </source>
</evidence>
<comment type="similarity">
    <text evidence="2 10">Belongs to the type IA topoisomerase family.</text>
</comment>
<dbReference type="InterPro" id="IPR005733">
    <property type="entry name" value="TopoI_bac-type"/>
</dbReference>
<evidence type="ECO:0000313" key="13">
    <source>
        <dbReference type="EMBL" id="OGY58289.1"/>
    </source>
</evidence>
<dbReference type="InterPro" id="IPR013497">
    <property type="entry name" value="Topo_IA_cen"/>
</dbReference>
<feature type="site" description="Interaction with DNA" evidence="10">
    <location>
        <position position="154"/>
    </location>
</feature>
<dbReference type="Pfam" id="PF01396">
    <property type="entry name" value="Zn_ribbon_Top1"/>
    <property type="match status" value="3"/>
</dbReference>
<dbReference type="GO" id="GO:0006265">
    <property type="term" value="P:DNA topological change"/>
    <property type="evidence" value="ECO:0007669"/>
    <property type="project" value="UniProtKB-UniRule"/>
</dbReference>
<dbReference type="InterPro" id="IPR028612">
    <property type="entry name" value="Topoisom_1_IA"/>
</dbReference>